<keyword evidence="3 7" id="KW-0489">Methyltransferase</keyword>
<dbReference type="SUPFAM" id="SSF53790">
    <property type="entry name" value="Tetrapyrrole methylase"/>
    <property type="match status" value="1"/>
</dbReference>
<feature type="domain" description="Tetrapyrrole methylase" evidence="6">
    <location>
        <begin position="4"/>
        <end position="191"/>
    </location>
</feature>
<comment type="caution">
    <text evidence="7">The sequence shown here is derived from an EMBL/GenBank/DDBJ whole genome shotgun (WGS) entry which is preliminary data.</text>
</comment>
<dbReference type="eggNOG" id="COG2241">
    <property type="taxonomic scope" value="Bacteria"/>
</dbReference>
<accession>C0GDX2</accession>
<dbReference type="InterPro" id="IPR014776">
    <property type="entry name" value="4pyrrole_Mease_sub2"/>
</dbReference>
<dbReference type="PANTHER" id="PTHR43182:SF1">
    <property type="entry name" value="COBALT-PRECORRIN-7 C(5)-METHYLTRANSFERASE"/>
    <property type="match status" value="1"/>
</dbReference>
<dbReference type="GO" id="GO:0032259">
    <property type="term" value="P:methylation"/>
    <property type="evidence" value="ECO:0007669"/>
    <property type="project" value="UniProtKB-KW"/>
</dbReference>
<dbReference type="Proteomes" id="UP000006443">
    <property type="component" value="Unassembled WGS sequence"/>
</dbReference>
<dbReference type="InterPro" id="IPR014777">
    <property type="entry name" value="4pyrrole_Mease_sub1"/>
</dbReference>
<dbReference type="UniPathway" id="UPA00148"/>
<dbReference type="PANTHER" id="PTHR43182">
    <property type="entry name" value="COBALT-PRECORRIN-6B C(15)-METHYLTRANSFERASE (DECARBOXYLATING)"/>
    <property type="match status" value="1"/>
</dbReference>
<evidence type="ECO:0000256" key="1">
    <source>
        <dbReference type="ARBA" id="ARBA00004953"/>
    </source>
</evidence>
<name>C0GDX2_DETAL</name>
<keyword evidence="5" id="KW-0949">S-adenosyl-L-methionine</keyword>
<evidence type="ECO:0000256" key="3">
    <source>
        <dbReference type="ARBA" id="ARBA00022603"/>
    </source>
</evidence>
<dbReference type="InterPro" id="IPR035996">
    <property type="entry name" value="4pyrrol_Methylase_sf"/>
</dbReference>
<keyword evidence="4 7" id="KW-0808">Transferase</keyword>
<dbReference type="AlphaFoldDB" id="C0GDX2"/>
<dbReference type="GO" id="GO:0008276">
    <property type="term" value="F:protein methyltransferase activity"/>
    <property type="evidence" value="ECO:0007669"/>
    <property type="project" value="InterPro"/>
</dbReference>
<dbReference type="InterPro" id="IPR000878">
    <property type="entry name" value="4pyrrol_Mease"/>
</dbReference>
<evidence type="ECO:0000259" key="6">
    <source>
        <dbReference type="Pfam" id="PF00590"/>
    </source>
</evidence>
<keyword evidence="2" id="KW-0169">Cobalamin biosynthesis</keyword>
<dbReference type="Pfam" id="PF00590">
    <property type="entry name" value="TP_methylase"/>
    <property type="match status" value="1"/>
</dbReference>
<organism evidence="7 8">
    <name type="scientific">Dethiobacter alkaliphilus AHT 1</name>
    <dbReference type="NCBI Taxonomy" id="555088"/>
    <lineage>
        <taxon>Bacteria</taxon>
        <taxon>Bacillati</taxon>
        <taxon>Bacillota</taxon>
        <taxon>Dethiobacteria</taxon>
        <taxon>Dethiobacterales</taxon>
        <taxon>Dethiobacteraceae</taxon>
        <taxon>Dethiobacter</taxon>
    </lineage>
</organism>
<dbReference type="RefSeq" id="WP_008514887.1">
    <property type="nucleotide sequence ID" value="NZ_ACJM01000003.1"/>
</dbReference>
<evidence type="ECO:0000256" key="5">
    <source>
        <dbReference type="ARBA" id="ARBA00022691"/>
    </source>
</evidence>
<evidence type="ECO:0000313" key="7">
    <source>
        <dbReference type="EMBL" id="EEG78266.1"/>
    </source>
</evidence>
<dbReference type="NCBIfam" id="TIGR02467">
    <property type="entry name" value="CbiE"/>
    <property type="match status" value="1"/>
</dbReference>
<dbReference type="CDD" id="cd11644">
    <property type="entry name" value="Precorrin-6Y-MT"/>
    <property type="match status" value="1"/>
</dbReference>
<evidence type="ECO:0000313" key="8">
    <source>
        <dbReference type="Proteomes" id="UP000006443"/>
    </source>
</evidence>
<dbReference type="EMBL" id="ACJM01000003">
    <property type="protein sequence ID" value="EEG78266.1"/>
    <property type="molecule type" value="Genomic_DNA"/>
</dbReference>
<dbReference type="InterPro" id="IPR012818">
    <property type="entry name" value="CbiE"/>
</dbReference>
<evidence type="ECO:0000256" key="2">
    <source>
        <dbReference type="ARBA" id="ARBA00022573"/>
    </source>
</evidence>
<reference evidence="7 8" key="1">
    <citation type="submission" date="2009-02" db="EMBL/GenBank/DDBJ databases">
        <title>Sequencing of the draft genome and assembly of Dethiobacter alkaliphilus AHT 1.</title>
        <authorList>
            <consortium name="US DOE Joint Genome Institute (JGI-PGF)"/>
            <person name="Lucas S."/>
            <person name="Copeland A."/>
            <person name="Lapidus A."/>
            <person name="Glavina del Rio T."/>
            <person name="Dalin E."/>
            <person name="Tice H."/>
            <person name="Bruce D."/>
            <person name="Goodwin L."/>
            <person name="Pitluck S."/>
            <person name="Larimer F."/>
            <person name="Land M.L."/>
            <person name="Hauser L."/>
            <person name="Muyzer G."/>
        </authorList>
    </citation>
    <scope>NUCLEOTIDE SEQUENCE [LARGE SCALE GENOMIC DNA]</scope>
    <source>
        <strain evidence="7 8">AHT 1</strain>
    </source>
</reference>
<dbReference type="GO" id="GO:0009236">
    <property type="term" value="P:cobalamin biosynthetic process"/>
    <property type="evidence" value="ECO:0007669"/>
    <property type="project" value="UniProtKB-UniPathway"/>
</dbReference>
<comment type="pathway">
    <text evidence="1">Cofactor biosynthesis; adenosylcobalamin biosynthesis.</text>
</comment>
<dbReference type="Gene3D" id="3.30.950.10">
    <property type="entry name" value="Methyltransferase, Cobalt-precorrin-4 Transmethylase, Domain 2"/>
    <property type="match status" value="1"/>
</dbReference>
<proteinExistence type="predicted"/>
<keyword evidence="8" id="KW-1185">Reference proteome</keyword>
<sequence length="206" mass="21918">MNRIMVLGIGPGGEDYILPVIRKKAAEADVLVGGRRAVDPFAHLGKELIPVTADLQGLALKLGELAKTKKVAVLVSGDPGFHSLLAYLRRHFSATELEVLPGVSSVQVAFARLGVPWQGAMLLSAHGREGNDLLPSLMVAGKKAILTDGKWTPGRLAKLVLENGGEDAPVALCRRLTTPAEEVVITRLSRLDGSEEGDCVMVILDE</sequence>
<gene>
    <name evidence="7" type="ORF">DealDRAFT_0681</name>
</gene>
<evidence type="ECO:0000256" key="4">
    <source>
        <dbReference type="ARBA" id="ARBA00022679"/>
    </source>
</evidence>
<dbReference type="Gene3D" id="3.40.1010.10">
    <property type="entry name" value="Cobalt-precorrin-4 Transmethylase, Domain 1"/>
    <property type="match status" value="1"/>
</dbReference>
<protein>
    <submittedName>
        <fullName evidence="7">Precorrin-6y C5,15-methyltransferase (Decarboxylating), CbiE subunit</fullName>
    </submittedName>
</protein>
<dbReference type="InterPro" id="IPR050714">
    <property type="entry name" value="Cobalamin_biosynth_MTase"/>
</dbReference>
<dbReference type="STRING" id="555088.DealDRAFT_0681"/>